<dbReference type="Pfam" id="PF04321">
    <property type="entry name" value="RmlD_sub_bind"/>
    <property type="match status" value="1"/>
</dbReference>
<evidence type="ECO:0000256" key="1">
    <source>
        <dbReference type="ARBA" id="ARBA00010944"/>
    </source>
</evidence>
<dbReference type="InterPro" id="IPR005913">
    <property type="entry name" value="dTDP_dehydrorham_reduct"/>
</dbReference>
<dbReference type="EC" id="1.1.1.133" evidence="2"/>
<dbReference type="PANTHER" id="PTHR10491:SF4">
    <property type="entry name" value="METHIONINE ADENOSYLTRANSFERASE 2 SUBUNIT BETA"/>
    <property type="match status" value="1"/>
</dbReference>
<dbReference type="PANTHER" id="PTHR10491">
    <property type="entry name" value="DTDP-4-DEHYDRORHAMNOSE REDUCTASE"/>
    <property type="match status" value="1"/>
</dbReference>
<comment type="similarity">
    <text evidence="1 2">Belongs to the dTDP-4-dehydrorhamnose reductase family.</text>
</comment>
<proteinExistence type="inferred from homology"/>
<comment type="pathway">
    <text evidence="2">Carbohydrate biosynthesis; dTDP-L-rhamnose biosynthesis.</text>
</comment>
<dbReference type="GO" id="GO:0005829">
    <property type="term" value="C:cytosol"/>
    <property type="evidence" value="ECO:0007669"/>
    <property type="project" value="TreeGrafter"/>
</dbReference>
<sequence length="246" mass="27418">MTRMEELIRAFKAFSPEVVIHAAAANVDQCELDHDLAYLVNALGSRNVAAAAAMVGAKLVFISTDYVFNGRAGRPYTEFDAPDPINIYGKSKLAGERYAAELCRRYFIVRTSWLYGRHGKNFVKTMLDLAGKRDEIAVVNVQVGSPTYAGDLARFIAGLIETELYGIYHASNGGECSWFAFAREIFRLAGLNHVRVRPISSAELNRTAPRPAYSVLDNYCIRLQGLPDLRCWQEALRDFLKGEVLS</sequence>
<protein>
    <recommendedName>
        <fullName evidence="2">dTDP-4-dehydrorhamnose reductase</fullName>
        <ecNumber evidence="2">1.1.1.133</ecNumber>
    </recommendedName>
</protein>
<gene>
    <name evidence="4" type="ORF">MTY_1279</name>
</gene>
<dbReference type="InterPro" id="IPR029903">
    <property type="entry name" value="RmlD-like-bd"/>
</dbReference>
<dbReference type="InterPro" id="IPR036291">
    <property type="entry name" value="NAD(P)-bd_dom_sf"/>
</dbReference>
<dbReference type="SUPFAM" id="SSF51735">
    <property type="entry name" value="NAD(P)-binding Rossmann-fold domains"/>
    <property type="match status" value="1"/>
</dbReference>
<dbReference type="Proteomes" id="UP000063718">
    <property type="component" value="Unassembled WGS sequence"/>
</dbReference>
<accession>A0A0S6UEU5</accession>
<name>A0A0S6UEU5_NEOTH</name>
<dbReference type="AlphaFoldDB" id="A0A0S6UEU5"/>
<evidence type="ECO:0000256" key="2">
    <source>
        <dbReference type="RuleBase" id="RU364082"/>
    </source>
</evidence>
<organism evidence="4">
    <name type="scientific">Moorella thermoacetica Y72</name>
    <dbReference type="NCBI Taxonomy" id="1325331"/>
    <lineage>
        <taxon>Bacteria</taxon>
        <taxon>Bacillati</taxon>
        <taxon>Bacillota</taxon>
        <taxon>Clostridia</taxon>
        <taxon>Neomoorellales</taxon>
        <taxon>Neomoorellaceae</taxon>
        <taxon>Neomoorella</taxon>
    </lineage>
</organism>
<dbReference type="NCBIfam" id="TIGR01214">
    <property type="entry name" value="rmlD"/>
    <property type="match status" value="1"/>
</dbReference>
<dbReference type="CDD" id="cd05254">
    <property type="entry name" value="dTDP_HR_like_SDR_e"/>
    <property type="match status" value="1"/>
</dbReference>
<dbReference type="EMBL" id="DF238840">
    <property type="protein sequence ID" value="GAF25942.1"/>
    <property type="molecule type" value="Genomic_DNA"/>
</dbReference>
<dbReference type="GO" id="GO:0019305">
    <property type="term" value="P:dTDP-rhamnose biosynthetic process"/>
    <property type="evidence" value="ECO:0007669"/>
    <property type="project" value="UniProtKB-UniPathway"/>
</dbReference>
<dbReference type="GO" id="GO:0008831">
    <property type="term" value="F:dTDP-4-dehydrorhamnose reductase activity"/>
    <property type="evidence" value="ECO:0007669"/>
    <property type="project" value="UniProtKB-EC"/>
</dbReference>
<evidence type="ECO:0000313" key="4">
    <source>
        <dbReference type="EMBL" id="GAF25942.1"/>
    </source>
</evidence>
<dbReference type="Gene3D" id="3.40.50.720">
    <property type="entry name" value="NAD(P)-binding Rossmann-like Domain"/>
    <property type="match status" value="1"/>
</dbReference>
<dbReference type="UniPathway" id="UPA00124"/>
<evidence type="ECO:0000259" key="3">
    <source>
        <dbReference type="Pfam" id="PF04321"/>
    </source>
</evidence>
<reference evidence="4" key="1">
    <citation type="journal article" date="2014" name="Gene">
        <title>Genome-guided analysis of transformation efficiency and carbon dioxide assimilation by Moorella thermoacetica Y72.</title>
        <authorList>
            <person name="Tsukahara K."/>
            <person name="Kita A."/>
            <person name="Nakashimada Y."/>
            <person name="Hoshino T."/>
            <person name="Murakami K."/>
        </authorList>
    </citation>
    <scope>NUCLEOTIDE SEQUENCE [LARGE SCALE GENOMIC DNA]</scope>
    <source>
        <strain evidence="4">Y72</strain>
    </source>
</reference>
<feature type="domain" description="RmlD-like substrate binding" evidence="3">
    <location>
        <begin position="2"/>
        <end position="241"/>
    </location>
</feature>
<dbReference type="Gene3D" id="3.90.25.10">
    <property type="entry name" value="UDP-galactose 4-epimerase, domain 1"/>
    <property type="match status" value="1"/>
</dbReference>
<comment type="function">
    <text evidence="2">Catalyzes the reduction of dTDP-6-deoxy-L-lyxo-4-hexulose to yield dTDP-L-rhamnose.</text>
</comment>
<keyword evidence="2" id="KW-0560">Oxidoreductase</keyword>
<keyword evidence="2" id="KW-0521">NADP</keyword>